<name>A0A1D1XLW4_9ARAE</name>
<dbReference type="EMBL" id="GDJX01024553">
    <property type="protein sequence ID" value="JAT43383.1"/>
    <property type="molecule type" value="Transcribed_RNA"/>
</dbReference>
<dbReference type="Pfam" id="PF03479">
    <property type="entry name" value="PCC"/>
    <property type="match status" value="1"/>
</dbReference>
<organism evidence="5">
    <name type="scientific">Anthurium amnicola</name>
    <dbReference type="NCBI Taxonomy" id="1678845"/>
    <lineage>
        <taxon>Eukaryota</taxon>
        <taxon>Viridiplantae</taxon>
        <taxon>Streptophyta</taxon>
        <taxon>Embryophyta</taxon>
        <taxon>Tracheophyta</taxon>
        <taxon>Spermatophyta</taxon>
        <taxon>Magnoliopsida</taxon>
        <taxon>Liliopsida</taxon>
        <taxon>Araceae</taxon>
        <taxon>Pothoideae</taxon>
        <taxon>Potheae</taxon>
        <taxon>Anthurium</taxon>
    </lineage>
</organism>
<feature type="compositionally biased region" description="Polar residues" evidence="3">
    <location>
        <begin position="324"/>
        <end position="334"/>
    </location>
</feature>
<evidence type="ECO:0000259" key="4">
    <source>
        <dbReference type="PROSITE" id="PS51742"/>
    </source>
</evidence>
<dbReference type="PROSITE" id="PS51742">
    <property type="entry name" value="PPC"/>
    <property type="match status" value="1"/>
</dbReference>
<dbReference type="AlphaFoldDB" id="A0A1D1XLW4"/>
<dbReference type="SMART" id="SM00384">
    <property type="entry name" value="AT_hook"/>
    <property type="match status" value="2"/>
</dbReference>
<dbReference type="CDD" id="cd11378">
    <property type="entry name" value="DUF296"/>
    <property type="match status" value="1"/>
</dbReference>
<feature type="region of interest" description="Disordered" evidence="3">
    <location>
        <begin position="306"/>
        <end position="364"/>
    </location>
</feature>
<gene>
    <name evidence="5" type="primary">ESC_0</name>
    <name evidence="5" type="ORF">g.100704</name>
</gene>
<dbReference type="InterPro" id="IPR005175">
    <property type="entry name" value="PPC_dom"/>
</dbReference>
<evidence type="ECO:0000256" key="1">
    <source>
        <dbReference type="ARBA" id="ARBA00003687"/>
    </source>
</evidence>
<comment type="domain">
    <text evidence="2">The PPC domain mediates interactions between AHL proteins.</text>
</comment>
<keyword evidence="2" id="KW-0539">Nucleus</keyword>
<evidence type="ECO:0000256" key="3">
    <source>
        <dbReference type="SAM" id="MobiDB-lite"/>
    </source>
</evidence>
<dbReference type="PANTHER" id="PTHR31500">
    <property type="entry name" value="AT-HOOK MOTIF NUCLEAR-LOCALIZED PROTEIN 9"/>
    <property type="match status" value="1"/>
</dbReference>
<feature type="domain" description="PPC" evidence="4">
    <location>
        <begin position="173"/>
        <end position="317"/>
    </location>
</feature>
<dbReference type="GO" id="GO:0003680">
    <property type="term" value="F:minor groove of adenine-thymine-rich DNA binding"/>
    <property type="evidence" value="ECO:0007669"/>
    <property type="project" value="UniProtKB-UniRule"/>
</dbReference>
<sequence>MDGRDAMPMSGPASYYVQRRLAESGPGSQPVLHAPPAMQALSNASTSLPVKPTTIGGGSVSMAFHMESSSDVSQQGLHVGIQGGGGSQIEPVKRKRGRPRKYRPDGGVSMALSSMPSPIPAHGSGVVGSITGFVSGSASGSTEPTQKRGRGRPAGTGKKQRLASYGEWISSSAGVGFTPHIITISAGEDIASKIMSFSQQGSRAICVLSANGAVSTVTLRQPATSGGAVTYEGRFEILGLFGSYLPCDDGGSCSWRGDLSISLSSPDGRVIGGGIGDGIGGMLIAASPVQVVVGSFTCGGTKAKINPKAGPDSSSEAVAPVGDIQTTSSDTPPEQSHDPLLSGWPGSRHVDTRNTLVDIDLTRG</sequence>
<protein>
    <recommendedName>
        <fullName evidence="2">AT-hook motif nuclear-localized protein</fullName>
    </recommendedName>
</protein>
<keyword evidence="2 5" id="KW-0238">DNA-binding</keyword>
<accession>A0A1D1XLW4</accession>
<dbReference type="InterPro" id="IPR039605">
    <property type="entry name" value="AHL"/>
</dbReference>
<dbReference type="GO" id="GO:0005634">
    <property type="term" value="C:nucleus"/>
    <property type="evidence" value="ECO:0007669"/>
    <property type="project" value="UniProtKB-SubCell"/>
</dbReference>
<proteinExistence type="predicted"/>
<dbReference type="InterPro" id="IPR017956">
    <property type="entry name" value="AT_hook_DNA-bd_motif"/>
</dbReference>
<feature type="region of interest" description="Disordered" evidence="3">
    <location>
        <begin position="69"/>
        <end position="104"/>
    </location>
</feature>
<evidence type="ECO:0000313" key="5">
    <source>
        <dbReference type="EMBL" id="JAT43383.1"/>
    </source>
</evidence>
<evidence type="ECO:0000256" key="2">
    <source>
        <dbReference type="RuleBase" id="RU367031"/>
    </source>
</evidence>
<comment type="function">
    <text evidence="1 2">Transcription factor that specifically binds AT-rich DNA sequences related to the nuclear matrix attachment regions (MARs).</text>
</comment>
<comment type="subcellular location">
    <subcellularLocation>
        <location evidence="2">Nucleus</location>
    </subcellularLocation>
</comment>
<dbReference type="Gene3D" id="3.30.1330.80">
    <property type="entry name" value="Hypothetical protein, similar to alpha- acetolactate decarboxylase, domain 2"/>
    <property type="match status" value="1"/>
</dbReference>
<dbReference type="PANTHER" id="PTHR31500:SF9">
    <property type="entry name" value="AT-HOOK MOTIF NUCLEAR-LOCALIZED PROTEIN 9"/>
    <property type="match status" value="1"/>
</dbReference>
<feature type="region of interest" description="Disordered" evidence="3">
    <location>
        <begin position="135"/>
        <end position="161"/>
    </location>
</feature>
<keyword evidence="2" id="KW-0804">Transcription</keyword>
<keyword evidence="2" id="KW-0805">Transcription regulation</keyword>
<feature type="compositionally biased region" description="Polar residues" evidence="3">
    <location>
        <begin position="135"/>
        <end position="144"/>
    </location>
</feature>
<dbReference type="SUPFAM" id="SSF117856">
    <property type="entry name" value="AF0104/ALDC/Ptd012-like"/>
    <property type="match status" value="1"/>
</dbReference>
<reference evidence="5" key="1">
    <citation type="submission" date="2015-07" db="EMBL/GenBank/DDBJ databases">
        <title>Transcriptome Assembly of Anthurium amnicola.</title>
        <authorList>
            <person name="Suzuki J."/>
        </authorList>
    </citation>
    <scope>NUCLEOTIDE SEQUENCE</scope>
</reference>